<sequence>MVGRTRCAEPKLSIPRKAVLHGIQSGGTSPNLSSFNELERSRTDTFGGTANHRTISTPRLIEEVRGGVSWEGNIFETRDALLDWVRRVGKENDFMIVISKSASIKGNKMPKCILICERGGLYKPLPEGHSMQKITGTKKCDYPFKLRGVAQPLDGVMWNLKVDTNFYNHEPAEIFEGQEYPSRLTPVQQQLVRDMSSSTVPQEILSFMRQQDSSISTGIRRIYNVKALYKKKQLWDLSSIAYIQYDCFELPYSLAVELPSSSIRSAQTYSYWPCFFFFARQLLAMLMAITSCKFPYTLITLYHPSSYGAGKMHQSKHADGLILMKHISNCGTK</sequence>
<protein>
    <submittedName>
        <fullName evidence="1">Uncharacterized protein</fullName>
    </submittedName>
</protein>
<gene>
    <name evidence="1" type="ORF">RHMOL_Rhmol02G0171600</name>
</gene>
<keyword evidence="2" id="KW-1185">Reference proteome</keyword>
<evidence type="ECO:0000313" key="2">
    <source>
        <dbReference type="Proteomes" id="UP001062846"/>
    </source>
</evidence>
<reference evidence="1" key="1">
    <citation type="submission" date="2022-02" db="EMBL/GenBank/DDBJ databases">
        <title>Plant Genome Project.</title>
        <authorList>
            <person name="Zhang R.-G."/>
        </authorList>
    </citation>
    <scope>NUCLEOTIDE SEQUENCE</scope>
    <source>
        <strain evidence="1">AT1</strain>
    </source>
</reference>
<organism evidence="1 2">
    <name type="scientific">Rhododendron molle</name>
    <name type="common">Chinese azalea</name>
    <name type="synonym">Azalea mollis</name>
    <dbReference type="NCBI Taxonomy" id="49168"/>
    <lineage>
        <taxon>Eukaryota</taxon>
        <taxon>Viridiplantae</taxon>
        <taxon>Streptophyta</taxon>
        <taxon>Embryophyta</taxon>
        <taxon>Tracheophyta</taxon>
        <taxon>Spermatophyta</taxon>
        <taxon>Magnoliopsida</taxon>
        <taxon>eudicotyledons</taxon>
        <taxon>Gunneridae</taxon>
        <taxon>Pentapetalae</taxon>
        <taxon>asterids</taxon>
        <taxon>Ericales</taxon>
        <taxon>Ericaceae</taxon>
        <taxon>Ericoideae</taxon>
        <taxon>Rhodoreae</taxon>
        <taxon>Rhododendron</taxon>
    </lineage>
</organism>
<name>A0ACC0PSJ8_RHOML</name>
<proteinExistence type="predicted"/>
<dbReference type="EMBL" id="CM046389">
    <property type="protein sequence ID" value="KAI8568109.1"/>
    <property type="molecule type" value="Genomic_DNA"/>
</dbReference>
<evidence type="ECO:0000313" key="1">
    <source>
        <dbReference type="EMBL" id="KAI8568109.1"/>
    </source>
</evidence>
<dbReference type="Proteomes" id="UP001062846">
    <property type="component" value="Chromosome 2"/>
</dbReference>
<comment type="caution">
    <text evidence="1">The sequence shown here is derived from an EMBL/GenBank/DDBJ whole genome shotgun (WGS) entry which is preliminary data.</text>
</comment>
<accession>A0ACC0PSJ8</accession>